<feature type="non-terminal residue" evidence="2">
    <location>
        <position position="242"/>
    </location>
</feature>
<evidence type="ECO:0000256" key="1">
    <source>
        <dbReference type="SAM" id="SignalP"/>
    </source>
</evidence>
<feature type="chain" id="PRO_5045382751" description="WxL domain-containing protein" evidence="1">
    <location>
        <begin position="24"/>
        <end position="242"/>
    </location>
</feature>
<proteinExistence type="predicted"/>
<keyword evidence="1" id="KW-0732">Signal</keyword>
<gene>
    <name evidence="2" type="ORF">BSO21_31625</name>
</gene>
<protein>
    <recommendedName>
        <fullName evidence="4">WxL domain-containing protein</fullName>
    </recommendedName>
</protein>
<feature type="signal peptide" evidence="1">
    <location>
        <begin position="1"/>
        <end position="23"/>
    </location>
</feature>
<dbReference type="EMBL" id="MPVP01000474">
    <property type="protein sequence ID" value="OMD05138.1"/>
    <property type="molecule type" value="Genomic_DNA"/>
</dbReference>
<name>A0ABX3GDM0_9BACL</name>
<evidence type="ECO:0008006" key="4">
    <source>
        <dbReference type="Google" id="ProtNLM"/>
    </source>
</evidence>
<keyword evidence="3" id="KW-1185">Reference proteome</keyword>
<organism evidence="2 3">
    <name type="scientific">Paenibacillus odorifer</name>
    <dbReference type="NCBI Taxonomy" id="189426"/>
    <lineage>
        <taxon>Bacteria</taxon>
        <taxon>Bacillati</taxon>
        <taxon>Bacillota</taxon>
        <taxon>Bacilli</taxon>
        <taxon>Bacillales</taxon>
        <taxon>Paenibacillaceae</taxon>
        <taxon>Paenibacillus</taxon>
    </lineage>
</organism>
<evidence type="ECO:0000313" key="3">
    <source>
        <dbReference type="Proteomes" id="UP000187158"/>
    </source>
</evidence>
<evidence type="ECO:0000313" key="2">
    <source>
        <dbReference type="EMBL" id="OMD05138.1"/>
    </source>
</evidence>
<reference evidence="2 3" key="1">
    <citation type="submission" date="2016-11" db="EMBL/GenBank/DDBJ databases">
        <title>Paenibacillus species isolates.</title>
        <authorList>
            <person name="Beno S.M."/>
        </authorList>
    </citation>
    <scope>NUCLEOTIDE SEQUENCE [LARGE SCALE GENOMIC DNA]</scope>
    <source>
        <strain evidence="2 3">FSL H7-0433</strain>
    </source>
</reference>
<accession>A0ABX3GDM0</accession>
<sequence length="242" mass="27066">MLKKRIKFGIVTLIFSLSLTSVGGIVSAKNVENVDNDFIPEGFTVTKAYDETDLDYNVSEQKAARFFDNSNEKALLLSTDGETESSLETEILKNETHKIRDIKNLETGEERTQYKTDVSLRAFKGDNKWDPSGGVNLSITIYSSTYYNDMYTGMDKAYVRWDKEDSTISSMTADSTIIQVGPGKNGAVTNQNYTNEGNHPGNPWNIISGNTYLFEVQNYNWEPILTSGLGTQIGVKFTTQLK</sequence>
<dbReference type="RefSeq" id="WP_144024841.1">
    <property type="nucleotide sequence ID" value="NZ_MPVP01000474.1"/>
</dbReference>
<dbReference type="Proteomes" id="UP000187158">
    <property type="component" value="Unassembled WGS sequence"/>
</dbReference>
<comment type="caution">
    <text evidence="2">The sequence shown here is derived from an EMBL/GenBank/DDBJ whole genome shotgun (WGS) entry which is preliminary data.</text>
</comment>